<dbReference type="InParanoid" id="H9ZZF0"/>
<evidence type="ECO:0000256" key="3">
    <source>
        <dbReference type="ARBA" id="ARBA00022705"/>
    </source>
</evidence>
<keyword evidence="2 7" id="KW-0639">Primosome</keyword>
<evidence type="ECO:0000256" key="4">
    <source>
        <dbReference type="ARBA" id="ARBA00022723"/>
    </source>
</evidence>
<keyword evidence="4 7" id="KW-0479">Metal-binding</keyword>
<dbReference type="Proteomes" id="UP000007391">
    <property type="component" value="Chromosome"/>
</dbReference>
<keyword evidence="1 7" id="KW-0004">4Fe-4S</keyword>
<feature type="domain" description="DNA primase large subunit C-terminal" evidence="8">
    <location>
        <begin position="264"/>
        <end position="354"/>
    </location>
</feature>
<comment type="subunit">
    <text evidence="7">Heterodimer of a small subunit (PriS) and a large subunit (PriL).</text>
</comment>
<evidence type="ECO:0000256" key="7">
    <source>
        <dbReference type="HAMAP-Rule" id="MF_00701"/>
    </source>
</evidence>
<dbReference type="GO" id="GO:0003899">
    <property type="term" value="F:DNA-directed RNA polymerase activity"/>
    <property type="evidence" value="ECO:0007669"/>
    <property type="project" value="InterPro"/>
</dbReference>
<evidence type="ECO:0000259" key="8">
    <source>
        <dbReference type="Pfam" id="PF04104"/>
    </source>
</evidence>
<feature type="binding site" evidence="7">
    <location>
        <position position="357"/>
    </location>
    <ligand>
        <name>[4Fe-4S] cluster</name>
        <dbReference type="ChEBI" id="CHEBI:49883"/>
    </ligand>
</feature>
<keyword evidence="5 7" id="KW-0408">Iron</keyword>
<sequence>MNDMPSGRSIFRLLRYSFLLDDPIGYLRSYEGIPQGMSLIDIIEMHGAIPRIREIISSVIEKESYSFERDEKNLKREAVSLYSAMIVTSSVKDNWLMNRFSISIAKSFGEELNGFDEETMIKIARDYLKIGVRFLAEPLVIPIRKLSRGDQRKSFTFSITIFDYMRLGKRLEGDEKWRFSNQLISGGMVYIQRAELQRLMEEAVYYKVLDKLKRISNDISDISILPPQLKDIAVEVQSQVAKRRISFYGESQIGGEGGGAIAYKPELFPPCIKNILRKASNGENLSHQERFQIATFLLNLNISIDDVLEVFKQLPDYNEKIARYQVEHLAGKRGSGIKYKPYDCEKSKAIGLCVEDCGTKTPIQKYKIELRKHLKKGGDNNDKSRDV</sequence>
<evidence type="ECO:0000256" key="5">
    <source>
        <dbReference type="ARBA" id="ARBA00023004"/>
    </source>
</evidence>
<feature type="binding site" evidence="7">
    <location>
        <position position="344"/>
    </location>
    <ligand>
        <name>[4Fe-4S] cluster</name>
        <dbReference type="ChEBI" id="CHEBI:49883"/>
    </ligand>
</feature>
<dbReference type="PANTHER" id="PTHR10537">
    <property type="entry name" value="DNA PRIMASE LARGE SUBUNIT"/>
    <property type="match status" value="1"/>
</dbReference>
<keyword evidence="10" id="KW-1185">Reference proteome</keyword>
<dbReference type="PANTHER" id="PTHR10537:SF3">
    <property type="entry name" value="DNA PRIMASE LARGE SUBUNIT"/>
    <property type="match status" value="1"/>
</dbReference>
<comment type="function">
    <text evidence="7">Regulatory subunit of DNA primase, an RNA polymerase that catalyzes the synthesis of short RNA molecules used as primers for DNA polymerase during DNA replication. Stabilizes and modulates the activity of the small subunit, increasing the rate of DNA synthesis, and conferring RNA synthesis capability. The DNA polymerase activity may enable DNA primase to also catalyze primer extension after primer synthesis. May also play a role in DNA repair.</text>
</comment>
<keyword evidence="3 7" id="KW-0235">DNA replication</keyword>
<dbReference type="FunCoup" id="H9ZZF0">
    <property type="interactions" value="1"/>
</dbReference>
<name>H9ZZF0_FERFK</name>
<protein>
    <recommendedName>
        <fullName evidence="7">DNA primase large subunit PriL</fullName>
    </recommendedName>
</protein>
<dbReference type="HOGENOM" id="CLU_052778_1_0_2"/>
<dbReference type="SUPFAM" id="SSF140914">
    <property type="entry name" value="PriB N-terminal domain-like"/>
    <property type="match status" value="1"/>
</dbReference>
<dbReference type="GO" id="GO:0051539">
    <property type="term" value="F:4 iron, 4 sulfur cluster binding"/>
    <property type="evidence" value="ECO:0007669"/>
    <property type="project" value="UniProtKB-UniRule"/>
</dbReference>
<dbReference type="EMBL" id="CP003423">
    <property type="protein sequence ID" value="AFH42107.1"/>
    <property type="molecule type" value="Genomic_DNA"/>
</dbReference>
<evidence type="ECO:0000313" key="10">
    <source>
        <dbReference type="Proteomes" id="UP000007391"/>
    </source>
</evidence>
<comment type="cofactor">
    <cofactor evidence="7">
        <name>[4Fe-4S] cluster</name>
        <dbReference type="ChEBI" id="CHEBI:49883"/>
    </cofactor>
    <text evidence="7">Binds 1 [4Fe-4S] cluster.</text>
</comment>
<evidence type="ECO:0000256" key="2">
    <source>
        <dbReference type="ARBA" id="ARBA00022515"/>
    </source>
</evidence>
<dbReference type="GO" id="GO:0006270">
    <property type="term" value="P:DNA replication initiation"/>
    <property type="evidence" value="ECO:0007669"/>
    <property type="project" value="TreeGrafter"/>
</dbReference>
<accession>H9ZZF0</accession>
<feature type="binding site" evidence="7">
    <location>
        <position position="353"/>
    </location>
    <ligand>
        <name>[4Fe-4S] cluster</name>
        <dbReference type="ChEBI" id="CHEBI:49883"/>
    </ligand>
</feature>
<dbReference type="STRING" id="1163730.FFONT_0115"/>
<dbReference type="AlphaFoldDB" id="H9ZZF0"/>
<proteinExistence type="inferred from homology"/>
<dbReference type="GO" id="GO:1990077">
    <property type="term" value="C:primosome complex"/>
    <property type="evidence" value="ECO:0007669"/>
    <property type="project" value="UniProtKB-KW"/>
</dbReference>
<comment type="similarity">
    <text evidence="7">Belongs to the eukaryotic-type primase large subunit family.</text>
</comment>
<dbReference type="CDD" id="cd06560">
    <property type="entry name" value="PriL"/>
    <property type="match status" value="1"/>
</dbReference>
<dbReference type="GO" id="GO:0046872">
    <property type="term" value="F:metal ion binding"/>
    <property type="evidence" value="ECO:0007669"/>
    <property type="project" value="UniProtKB-KW"/>
</dbReference>
<keyword evidence="6 7" id="KW-0411">Iron-sulfur</keyword>
<dbReference type="KEGG" id="ffo:FFONT_0115"/>
<evidence type="ECO:0000256" key="1">
    <source>
        <dbReference type="ARBA" id="ARBA00022485"/>
    </source>
</evidence>
<reference evidence="10" key="1">
    <citation type="submission" date="2012-03" db="EMBL/GenBank/DDBJ databases">
        <title>Fervidicoccus fontis complete genome analysis confirms its distinct phylogenetic position and predicts its environmental function.</title>
        <authorList>
            <person name="Lebedinsky A.V."/>
            <person name="Mardanov A.V."/>
            <person name="Gumerov V.M."/>
            <person name="Beletsky A.V."/>
            <person name="Kublanov I.V."/>
            <person name="Perevalova A.A."/>
            <person name="Bonch-Osmolovskaya E.A."/>
            <person name="Ravin N.V."/>
            <person name="Skryabin K.G."/>
        </authorList>
    </citation>
    <scope>NUCLEOTIDE SEQUENCE [LARGE SCALE GENOMIC DNA]</scope>
    <source>
        <strain evidence="10">DSM 19380 / VKM B-2539 / Kam940</strain>
    </source>
</reference>
<evidence type="ECO:0000313" key="9">
    <source>
        <dbReference type="EMBL" id="AFH42107.1"/>
    </source>
</evidence>
<feature type="binding site" evidence="7">
    <location>
        <position position="271"/>
    </location>
    <ligand>
        <name>[4Fe-4S] cluster</name>
        <dbReference type="ChEBI" id="CHEBI:49883"/>
    </ligand>
</feature>
<organism evidence="9 10">
    <name type="scientific">Fervidicoccus fontis (strain DSM 19380 / JCM 18336 / VKM B-2539 / Kam940)</name>
    <dbReference type="NCBI Taxonomy" id="1163730"/>
    <lineage>
        <taxon>Archaea</taxon>
        <taxon>Thermoproteota</taxon>
        <taxon>Thermoprotei</taxon>
        <taxon>Fervidicoccales</taxon>
        <taxon>Fervidicoccaceae</taxon>
        <taxon>Fervidicoccus</taxon>
    </lineage>
</organism>
<dbReference type="eggNOG" id="arCOG03013">
    <property type="taxonomic scope" value="Archaea"/>
</dbReference>
<dbReference type="GO" id="GO:0006269">
    <property type="term" value="P:DNA replication, synthesis of primer"/>
    <property type="evidence" value="ECO:0007669"/>
    <property type="project" value="UniProtKB-UniRule"/>
</dbReference>
<dbReference type="InterPro" id="IPR007238">
    <property type="entry name" value="DNA_primase_lsu_euk/arc"/>
</dbReference>
<dbReference type="HAMAP" id="MF_00701">
    <property type="entry name" value="DNA_primase_lrg_arc"/>
    <property type="match status" value="1"/>
</dbReference>
<reference evidence="9 10" key="2">
    <citation type="journal article" date="2014" name="Extremophiles">
        <title>Analysis of the complete genome of Fervidococcus fontis confirms the distinct phylogenetic position of the order Fervidicoccales and suggests its environmental function.</title>
        <authorList>
            <person name="Lebedinsky A.V."/>
            <person name="Mardanov A.V."/>
            <person name="Kublanov I.V."/>
            <person name="Gumerov V.M."/>
            <person name="Beletsky A.V."/>
            <person name="Perevalova A.A."/>
            <person name="Bidzhieva S.Kh."/>
            <person name="Bonch-Osmolovskaya E.A."/>
            <person name="Skryabin K.G."/>
            <person name="Ravin N.V."/>
        </authorList>
    </citation>
    <scope>NUCLEOTIDE SEQUENCE [LARGE SCALE GENOMIC DNA]</scope>
    <source>
        <strain evidence="10">DSM 19380 / VKM B-2539 / Kam940</strain>
    </source>
</reference>
<dbReference type="Pfam" id="PF04104">
    <property type="entry name" value="DNA_primase_lrg"/>
    <property type="match status" value="1"/>
</dbReference>
<gene>
    <name evidence="7" type="primary">priL</name>
    <name evidence="9" type="ordered locus">FFONT_0115</name>
</gene>
<dbReference type="InterPro" id="IPR023642">
    <property type="entry name" value="DNA_primase_lsu_PriL"/>
</dbReference>
<evidence type="ECO:0000256" key="6">
    <source>
        <dbReference type="ARBA" id="ARBA00023014"/>
    </source>
</evidence>
<dbReference type="InterPro" id="IPR058560">
    <property type="entry name" value="DNA_primase_C"/>
</dbReference>